<keyword evidence="9 10" id="KW-0807">Transducer</keyword>
<evidence type="ECO:0000256" key="5">
    <source>
        <dbReference type="ARBA" id="ARBA00022989"/>
    </source>
</evidence>
<feature type="transmembrane region" description="Helical" evidence="11">
    <location>
        <begin position="239"/>
        <end position="261"/>
    </location>
</feature>
<dbReference type="Pfam" id="PF13853">
    <property type="entry name" value="7tm_4"/>
    <property type="match status" value="1"/>
</dbReference>
<reference evidence="13" key="1">
    <citation type="submission" date="2025-08" db="UniProtKB">
        <authorList>
            <consortium name="Ensembl"/>
        </authorList>
    </citation>
    <scope>IDENTIFICATION</scope>
</reference>
<keyword evidence="2 11" id="KW-1003">Cell membrane</keyword>
<dbReference type="GO" id="GO:0004930">
    <property type="term" value="F:G protein-coupled receptor activity"/>
    <property type="evidence" value="ECO:0007669"/>
    <property type="project" value="UniProtKB-KW"/>
</dbReference>
<evidence type="ECO:0000256" key="2">
    <source>
        <dbReference type="ARBA" id="ARBA00022475"/>
    </source>
</evidence>
<evidence type="ECO:0000256" key="9">
    <source>
        <dbReference type="ARBA" id="ARBA00023224"/>
    </source>
</evidence>
<dbReference type="InterPro" id="IPR017452">
    <property type="entry name" value="GPCR_Rhodpsn_7TM"/>
</dbReference>
<evidence type="ECO:0000313" key="13">
    <source>
        <dbReference type="Ensembl" id="ENSCABP00000012990.1"/>
    </source>
</evidence>
<sequence length="316" mass="35263">MADARNQTGVPEFILLGFSDHPQVQLILFVAFASAYAAALLGNLSIITVICSQPGLHTPMYFFLVNLSLLDIGCVTSTVPQMLKNLLAQKKAISFQGCLAQMYFFSAFLATELLLLTGMAFDRYVAICNPLRYSLVMSWRTCCRLAVGVWASGFLISLPHTLSLLRLSFCGPNIINHFFCELPPLLQLSCSNTSYNQTLALVTDLFLGIGCFFLTLLSYVYIVFSVLKIQSAAGKRKAFSTCSSHVMVVTLFYSTVIYTYVRPPSAYLDRDKAVAALYTMVTPLVNPLIYSLRNKEVKEAFKKLMALHLDWLFIPW</sequence>
<dbReference type="AlphaFoldDB" id="A0A8C0IR01"/>
<dbReference type="GO" id="GO:0005886">
    <property type="term" value="C:plasma membrane"/>
    <property type="evidence" value="ECO:0007669"/>
    <property type="project" value="UniProtKB-SubCell"/>
</dbReference>
<organism evidence="13 14">
    <name type="scientific">Chelonoidis abingdonii</name>
    <name type="common">Abingdon island giant tortoise</name>
    <name type="synonym">Testudo abingdonii</name>
    <dbReference type="NCBI Taxonomy" id="106734"/>
    <lineage>
        <taxon>Eukaryota</taxon>
        <taxon>Metazoa</taxon>
        <taxon>Chordata</taxon>
        <taxon>Craniata</taxon>
        <taxon>Vertebrata</taxon>
        <taxon>Euteleostomi</taxon>
        <taxon>Archelosauria</taxon>
        <taxon>Testudinata</taxon>
        <taxon>Testudines</taxon>
        <taxon>Cryptodira</taxon>
        <taxon>Durocryptodira</taxon>
        <taxon>Testudinoidea</taxon>
        <taxon>Testudinidae</taxon>
        <taxon>Chelonoidis</taxon>
    </lineage>
</organism>
<name>A0A8C0IR01_CHEAB</name>
<dbReference type="FunFam" id="1.20.1070.10:FF:000015">
    <property type="entry name" value="Olfactory receptor"/>
    <property type="match status" value="1"/>
</dbReference>
<dbReference type="PROSITE" id="PS00237">
    <property type="entry name" value="G_PROTEIN_RECEP_F1_1"/>
    <property type="match status" value="1"/>
</dbReference>
<feature type="transmembrane region" description="Helical" evidence="11">
    <location>
        <begin position="142"/>
        <end position="162"/>
    </location>
</feature>
<dbReference type="SUPFAM" id="SSF81321">
    <property type="entry name" value="Family A G protein-coupled receptor-like"/>
    <property type="match status" value="1"/>
</dbReference>
<protein>
    <recommendedName>
        <fullName evidence="11">Olfactory receptor</fullName>
    </recommendedName>
</protein>
<dbReference type="PROSITE" id="PS50262">
    <property type="entry name" value="G_PROTEIN_RECEP_F1_2"/>
    <property type="match status" value="1"/>
</dbReference>
<evidence type="ECO:0000256" key="11">
    <source>
        <dbReference type="RuleBase" id="RU363047"/>
    </source>
</evidence>
<dbReference type="CDD" id="cd15232">
    <property type="entry name" value="7tmA_OR13-like"/>
    <property type="match status" value="1"/>
</dbReference>
<dbReference type="GeneTree" id="ENSGT01140000282524"/>
<evidence type="ECO:0000259" key="12">
    <source>
        <dbReference type="PROSITE" id="PS50262"/>
    </source>
</evidence>
<dbReference type="OMA" id="CCLTQAY"/>
<evidence type="ECO:0000256" key="10">
    <source>
        <dbReference type="RuleBase" id="RU000688"/>
    </source>
</evidence>
<keyword evidence="3 10" id="KW-0812">Transmembrane</keyword>
<dbReference type="PRINTS" id="PR00237">
    <property type="entry name" value="GPCRRHODOPSN"/>
</dbReference>
<keyword evidence="8 10" id="KW-0675">Receptor</keyword>
<feature type="transmembrane region" description="Helical" evidence="11">
    <location>
        <begin position="61"/>
        <end position="83"/>
    </location>
</feature>
<reference evidence="13" key="2">
    <citation type="submission" date="2025-09" db="UniProtKB">
        <authorList>
            <consortium name="Ensembl"/>
        </authorList>
    </citation>
    <scope>IDENTIFICATION</scope>
</reference>
<gene>
    <name evidence="13" type="primary">LOC116819506</name>
</gene>
<proteinExistence type="inferred from homology"/>
<dbReference type="Gene3D" id="1.20.1070.10">
    <property type="entry name" value="Rhodopsin 7-helix transmembrane proteins"/>
    <property type="match status" value="1"/>
</dbReference>
<keyword evidence="7 11" id="KW-0472">Membrane</keyword>
<feature type="transmembrane region" description="Helical" evidence="11">
    <location>
        <begin position="103"/>
        <end position="121"/>
    </location>
</feature>
<feature type="transmembrane region" description="Helical" evidence="11">
    <location>
        <begin position="26"/>
        <end position="49"/>
    </location>
</feature>
<keyword evidence="6 10" id="KW-0297">G-protein coupled receptor</keyword>
<feature type="domain" description="G-protein coupled receptors family 1 profile" evidence="12">
    <location>
        <begin position="42"/>
        <end position="290"/>
    </location>
</feature>
<evidence type="ECO:0000256" key="7">
    <source>
        <dbReference type="ARBA" id="ARBA00023136"/>
    </source>
</evidence>
<accession>A0A8C0IR01</accession>
<dbReference type="Proteomes" id="UP000694404">
    <property type="component" value="Unplaced"/>
</dbReference>
<evidence type="ECO:0000313" key="14">
    <source>
        <dbReference type="Proteomes" id="UP000694404"/>
    </source>
</evidence>
<keyword evidence="5 11" id="KW-1133">Transmembrane helix</keyword>
<keyword evidence="4 11" id="KW-0552">Olfaction</keyword>
<dbReference type="InterPro" id="IPR000725">
    <property type="entry name" value="Olfact_rcpt"/>
</dbReference>
<keyword evidence="14" id="KW-1185">Reference proteome</keyword>
<evidence type="ECO:0000256" key="3">
    <source>
        <dbReference type="ARBA" id="ARBA00022692"/>
    </source>
</evidence>
<evidence type="ECO:0000256" key="6">
    <source>
        <dbReference type="ARBA" id="ARBA00023040"/>
    </source>
</evidence>
<keyword evidence="11" id="KW-0716">Sensory transduction</keyword>
<dbReference type="PRINTS" id="PR00245">
    <property type="entry name" value="OLFACTORYR"/>
</dbReference>
<dbReference type="InterPro" id="IPR050516">
    <property type="entry name" value="Olfactory_GPCR"/>
</dbReference>
<dbReference type="GO" id="GO:0004984">
    <property type="term" value="F:olfactory receptor activity"/>
    <property type="evidence" value="ECO:0007669"/>
    <property type="project" value="InterPro"/>
</dbReference>
<comment type="subcellular location">
    <subcellularLocation>
        <location evidence="1 11">Cell membrane</location>
        <topology evidence="1 11">Multi-pass membrane protein</topology>
    </subcellularLocation>
</comment>
<evidence type="ECO:0000256" key="1">
    <source>
        <dbReference type="ARBA" id="ARBA00004651"/>
    </source>
</evidence>
<evidence type="ECO:0000256" key="8">
    <source>
        <dbReference type="ARBA" id="ARBA00023170"/>
    </source>
</evidence>
<dbReference type="Ensembl" id="ENSCABT00000014245.1">
    <property type="protein sequence ID" value="ENSCABP00000012990.1"/>
    <property type="gene ID" value="ENSCABG00000009729.1"/>
</dbReference>
<feature type="transmembrane region" description="Helical" evidence="11">
    <location>
        <begin position="273"/>
        <end position="292"/>
    </location>
</feature>
<evidence type="ECO:0000256" key="4">
    <source>
        <dbReference type="ARBA" id="ARBA00022725"/>
    </source>
</evidence>
<feature type="transmembrane region" description="Helical" evidence="11">
    <location>
        <begin position="205"/>
        <end position="227"/>
    </location>
</feature>
<comment type="similarity">
    <text evidence="10">Belongs to the G-protein coupled receptor 1 family.</text>
</comment>
<dbReference type="PANTHER" id="PTHR26452">
    <property type="entry name" value="OLFACTORY RECEPTOR"/>
    <property type="match status" value="1"/>
</dbReference>
<dbReference type="InterPro" id="IPR000276">
    <property type="entry name" value="GPCR_Rhodpsn"/>
</dbReference>